<dbReference type="InterPro" id="IPR000944">
    <property type="entry name" value="Tscrpt_reg_Rrf2"/>
</dbReference>
<dbReference type="Pfam" id="PF02082">
    <property type="entry name" value="Rrf2"/>
    <property type="match status" value="1"/>
</dbReference>
<keyword evidence="3" id="KW-1185">Reference proteome</keyword>
<sequence>MRLTLHTDLAFRTLMHLGLRPGARVQTEEIATAWRISANHLDKVVQRLAAAGFVETRRGRGGGMVLARPPEAIRLGEVVRRMEEDLGLVACFGPGGDPCGDVTGERCALAGACRLQMALGQALAAFLGVLDGMTLADLLDPAARGAATARLGIPPAVG</sequence>
<dbReference type="GO" id="GO:0003677">
    <property type="term" value="F:DNA binding"/>
    <property type="evidence" value="ECO:0007669"/>
    <property type="project" value="UniProtKB-KW"/>
</dbReference>
<dbReference type="Proteomes" id="UP001139311">
    <property type="component" value="Unassembled WGS sequence"/>
</dbReference>
<evidence type="ECO:0000313" key="3">
    <source>
        <dbReference type="Proteomes" id="UP001139311"/>
    </source>
</evidence>
<proteinExistence type="predicted"/>
<dbReference type="RefSeq" id="WP_226608982.1">
    <property type="nucleotide sequence ID" value="NZ_JAJAQI010000020.1"/>
</dbReference>
<evidence type="ECO:0000313" key="2">
    <source>
        <dbReference type="EMBL" id="MCB4822935.1"/>
    </source>
</evidence>
<dbReference type="GO" id="GO:0005829">
    <property type="term" value="C:cytosol"/>
    <property type="evidence" value="ECO:0007669"/>
    <property type="project" value="TreeGrafter"/>
</dbReference>
<organism evidence="2 3">
    <name type="scientific">Roseicella aerolata</name>
    <dbReference type="NCBI Taxonomy" id="2883479"/>
    <lineage>
        <taxon>Bacteria</taxon>
        <taxon>Pseudomonadati</taxon>
        <taxon>Pseudomonadota</taxon>
        <taxon>Alphaproteobacteria</taxon>
        <taxon>Acetobacterales</taxon>
        <taxon>Roseomonadaceae</taxon>
        <taxon>Roseicella</taxon>
    </lineage>
</organism>
<comment type="caution">
    <text evidence="2">The sequence shown here is derived from an EMBL/GenBank/DDBJ whole genome shotgun (WGS) entry which is preliminary data.</text>
</comment>
<dbReference type="PROSITE" id="PS51197">
    <property type="entry name" value="HTH_RRF2_2"/>
    <property type="match status" value="1"/>
</dbReference>
<evidence type="ECO:0000256" key="1">
    <source>
        <dbReference type="ARBA" id="ARBA00023125"/>
    </source>
</evidence>
<dbReference type="SUPFAM" id="SSF46785">
    <property type="entry name" value="Winged helix' DNA-binding domain"/>
    <property type="match status" value="1"/>
</dbReference>
<dbReference type="AlphaFoldDB" id="A0A9X1IH21"/>
<name>A0A9X1IH21_9PROT</name>
<gene>
    <name evidence="2" type="ORF">LHA35_14450</name>
</gene>
<dbReference type="GO" id="GO:0003700">
    <property type="term" value="F:DNA-binding transcription factor activity"/>
    <property type="evidence" value="ECO:0007669"/>
    <property type="project" value="TreeGrafter"/>
</dbReference>
<dbReference type="NCBIfam" id="TIGR00738">
    <property type="entry name" value="rrf2_super"/>
    <property type="match status" value="1"/>
</dbReference>
<dbReference type="PANTHER" id="PTHR33221">
    <property type="entry name" value="WINGED HELIX-TURN-HELIX TRANSCRIPTIONAL REGULATOR, RRF2 FAMILY"/>
    <property type="match status" value="1"/>
</dbReference>
<protein>
    <submittedName>
        <fullName evidence="2">Rrf2 family transcriptional regulator</fullName>
    </submittedName>
</protein>
<dbReference type="InterPro" id="IPR036388">
    <property type="entry name" value="WH-like_DNA-bd_sf"/>
</dbReference>
<dbReference type="EMBL" id="JAJAQI010000020">
    <property type="protein sequence ID" value="MCB4822935.1"/>
    <property type="molecule type" value="Genomic_DNA"/>
</dbReference>
<accession>A0A9X1IH21</accession>
<dbReference type="PANTHER" id="PTHR33221:SF4">
    <property type="entry name" value="HTH-TYPE TRANSCRIPTIONAL REPRESSOR NSRR"/>
    <property type="match status" value="1"/>
</dbReference>
<dbReference type="Gene3D" id="1.10.10.10">
    <property type="entry name" value="Winged helix-like DNA-binding domain superfamily/Winged helix DNA-binding domain"/>
    <property type="match status" value="1"/>
</dbReference>
<reference evidence="2" key="1">
    <citation type="submission" date="2021-10" db="EMBL/GenBank/DDBJ databases">
        <title>Roseicella aerolatum sp. nov., isolated from aerosols of e-waste dismantling site.</title>
        <authorList>
            <person name="Qin T."/>
        </authorList>
    </citation>
    <scope>NUCLEOTIDE SEQUENCE</scope>
    <source>
        <strain evidence="2">GB24</strain>
    </source>
</reference>
<dbReference type="InterPro" id="IPR036390">
    <property type="entry name" value="WH_DNA-bd_sf"/>
</dbReference>
<keyword evidence="1" id="KW-0238">DNA-binding</keyword>